<evidence type="ECO:0000256" key="1">
    <source>
        <dbReference type="ARBA" id="ARBA00010617"/>
    </source>
</evidence>
<dbReference type="InterPro" id="IPR001128">
    <property type="entry name" value="Cyt_P450"/>
</dbReference>
<feature type="binding site" description="axial binding residue" evidence="5">
    <location>
        <position position="518"/>
    </location>
    <ligand>
        <name>heme</name>
        <dbReference type="ChEBI" id="CHEBI:30413"/>
    </ligand>
    <ligandPart>
        <name>Fe</name>
        <dbReference type="ChEBI" id="CHEBI:18248"/>
    </ligandPart>
</feature>
<keyword evidence="8" id="KW-0472">Membrane</keyword>
<dbReference type="PANTHER" id="PTHR24304">
    <property type="entry name" value="CYTOCHROME P450 FAMILY 7"/>
    <property type="match status" value="1"/>
</dbReference>
<protein>
    <submittedName>
        <fullName evidence="9">Cytochrome P450 4F8</fullName>
    </submittedName>
</protein>
<organism evidence="9 10">
    <name type="scientific">Ophiocordyceps sinensis (strain Co18 / CGMCC 3.14243)</name>
    <name type="common">Yarsagumba caterpillar fungus</name>
    <name type="synonym">Hirsutella sinensis</name>
    <dbReference type="NCBI Taxonomy" id="911162"/>
    <lineage>
        <taxon>Eukaryota</taxon>
        <taxon>Fungi</taxon>
        <taxon>Dikarya</taxon>
        <taxon>Ascomycota</taxon>
        <taxon>Pezizomycotina</taxon>
        <taxon>Sordariomycetes</taxon>
        <taxon>Hypocreomycetidae</taxon>
        <taxon>Hypocreales</taxon>
        <taxon>Ophiocordycipitaceae</taxon>
        <taxon>Ophiocordyceps</taxon>
    </lineage>
</organism>
<dbReference type="Gene3D" id="1.10.630.10">
    <property type="entry name" value="Cytochrome P450"/>
    <property type="match status" value="1"/>
</dbReference>
<dbReference type="GO" id="GO:0004497">
    <property type="term" value="F:monooxygenase activity"/>
    <property type="evidence" value="ECO:0007669"/>
    <property type="project" value="UniProtKB-KW"/>
</dbReference>
<keyword evidence="6" id="KW-0560">Oxidoreductase</keyword>
<reference evidence="9 10" key="1">
    <citation type="journal article" date="2013" name="Chin. Sci. Bull.">
        <title>Genome survey uncovers the secrets of sex and lifestyle in caterpillar fungus.</title>
        <authorList>
            <person name="Hu X."/>
            <person name="Zhang Y."/>
            <person name="Xiao G."/>
            <person name="Zheng P."/>
            <person name="Xia Y."/>
            <person name="Zhang X."/>
            <person name="St Leger R.J."/>
            <person name="Liu X."/>
            <person name="Wang C."/>
        </authorList>
    </citation>
    <scope>NUCLEOTIDE SEQUENCE [LARGE SCALE GENOMIC DNA]</scope>
    <source>
        <strain evidence="10">Co18 / CGMCC 3.14243</strain>
        <tissue evidence="9">Fruit-body</tissue>
    </source>
</reference>
<evidence type="ECO:0000256" key="7">
    <source>
        <dbReference type="SAM" id="MobiDB-lite"/>
    </source>
</evidence>
<dbReference type="Pfam" id="PF00067">
    <property type="entry name" value="p450"/>
    <property type="match status" value="1"/>
</dbReference>
<keyword evidence="6" id="KW-0503">Monooxygenase</keyword>
<name>T5AQF4_OPHSC</name>
<keyword evidence="8" id="KW-1133">Transmembrane helix</keyword>
<evidence type="ECO:0000256" key="5">
    <source>
        <dbReference type="PIRSR" id="PIRSR602401-1"/>
    </source>
</evidence>
<feature type="transmembrane region" description="Helical" evidence="8">
    <location>
        <begin position="101"/>
        <end position="125"/>
    </location>
</feature>
<keyword evidence="4 5" id="KW-0408">Iron</keyword>
<keyword evidence="2 5" id="KW-0349">Heme</keyword>
<feature type="region of interest" description="Disordered" evidence="7">
    <location>
        <begin position="48"/>
        <end position="85"/>
    </location>
</feature>
<comment type="cofactor">
    <cofactor evidence="5">
        <name>heme</name>
        <dbReference type="ChEBI" id="CHEBI:30413"/>
    </cofactor>
</comment>
<dbReference type="PRINTS" id="PR00463">
    <property type="entry name" value="EP450I"/>
</dbReference>
<dbReference type="InterPro" id="IPR002401">
    <property type="entry name" value="Cyt_P450_E_grp-I"/>
</dbReference>
<dbReference type="AlphaFoldDB" id="T5AQF4"/>
<dbReference type="GO" id="GO:0020037">
    <property type="term" value="F:heme binding"/>
    <property type="evidence" value="ECO:0007669"/>
    <property type="project" value="InterPro"/>
</dbReference>
<evidence type="ECO:0000256" key="4">
    <source>
        <dbReference type="ARBA" id="ARBA00023004"/>
    </source>
</evidence>
<dbReference type="OrthoDB" id="1055148at2759"/>
<gene>
    <name evidence="9" type="ORF">OCS_00285</name>
</gene>
<dbReference type="HOGENOM" id="CLU_045283_0_0_1"/>
<comment type="similarity">
    <text evidence="1 6">Belongs to the cytochrome P450 family.</text>
</comment>
<proteinExistence type="inferred from homology"/>
<dbReference type="SUPFAM" id="SSF48264">
    <property type="entry name" value="Cytochrome P450"/>
    <property type="match status" value="1"/>
</dbReference>
<evidence type="ECO:0000256" key="2">
    <source>
        <dbReference type="ARBA" id="ARBA00022617"/>
    </source>
</evidence>
<dbReference type="EMBL" id="KE652184">
    <property type="protein sequence ID" value="EQL03982.1"/>
    <property type="molecule type" value="Genomic_DNA"/>
</dbReference>
<keyword evidence="8" id="KW-0812">Transmembrane</keyword>
<dbReference type="InterPro" id="IPR050529">
    <property type="entry name" value="CYP450_sterol_14alpha_dmase"/>
</dbReference>
<dbReference type="GO" id="GO:0016705">
    <property type="term" value="F:oxidoreductase activity, acting on paired donors, with incorporation or reduction of molecular oxygen"/>
    <property type="evidence" value="ECO:0007669"/>
    <property type="project" value="InterPro"/>
</dbReference>
<keyword evidence="3 5" id="KW-0479">Metal-binding</keyword>
<evidence type="ECO:0000256" key="6">
    <source>
        <dbReference type="RuleBase" id="RU000461"/>
    </source>
</evidence>
<sequence>MRPMHRENPSPRWLRVLPRASLHAGFALYREPLHHRRLRLSTAAVRKRGKTDECHARHSHASPGLGREPRFARSKRTASRPPRTTTLTASVLPPAKPDLQFAIALLTLTLVWLAILAILAVFSVLRGRFQTYIPGYKSKGPLAFLSDAQYFATKPVGLIQRATEQCGNVFSIQVLSVYNVWLRGNQLNKIYLETREDVWSFKAGMGLFLNKIVEPGFWEHYRVLLSSLRKYVSGGRAQDHAAVVSVEETSKAAVQWASEPDFEPFANISMLVHNIIVRSLMGQDFYEHDAPELFELVHAMEADIRSLLSFILPDWIPHPPARRLRKARERFKEIFLERLRERSLAGGEQVQPMQDYVAFTMQDKATAPLKHLMASHHTILMFAAHTSTVANIAWNMIALLRHPDIMTKVSRELRSETKGNESLLLQACVKETTRYYCGIKLLRLACRDVSIPEAKVNVPKGAVVSISPYLTHRDAENYVNPEVWDPQRWIDDQGEIKQADNKSNGVKFMPFGGGSHRCVGEKMAMIMVTSAVATLVRDYDWEWASPDVPDKTDFEKLDFDKVGTPWLRGGVRVRMKKAGLDGCD</sequence>
<dbReference type="Proteomes" id="UP000019374">
    <property type="component" value="Unassembled WGS sequence"/>
</dbReference>
<dbReference type="PANTHER" id="PTHR24304:SF2">
    <property type="entry name" value="24-HYDROXYCHOLESTEROL 7-ALPHA-HYDROXYLASE"/>
    <property type="match status" value="1"/>
</dbReference>
<dbReference type="InterPro" id="IPR036396">
    <property type="entry name" value="Cyt_P450_sf"/>
</dbReference>
<dbReference type="eggNOG" id="KOG0684">
    <property type="taxonomic scope" value="Eukaryota"/>
</dbReference>
<evidence type="ECO:0000313" key="10">
    <source>
        <dbReference type="Proteomes" id="UP000019374"/>
    </source>
</evidence>
<evidence type="ECO:0000256" key="3">
    <source>
        <dbReference type="ARBA" id="ARBA00022723"/>
    </source>
</evidence>
<accession>T5AQF4</accession>
<evidence type="ECO:0000313" key="9">
    <source>
        <dbReference type="EMBL" id="EQL03982.1"/>
    </source>
</evidence>
<dbReference type="InterPro" id="IPR017972">
    <property type="entry name" value="Cyt_P450_CS"/>
</dbReference>
<dbReference type="PROSITE" id="PS00086">
    <property type="entry name" value="CYTOCHROME_P450"/>
    <property type="match status" value="1"/>
</dbReference>
<evidence type="ECO:0000256" key="8">
    <source>
        <dbReference type="SAM" id="Phobius"/>
    </source>
</evidence>
<dbReference type="GO" id="GO:0005506">
    <property type="term" value="F:iron ion binding"/>
    <property type="evidence" value="ECO:0007669"/>
    <property type="project" value="InterPro"/>
</dbReference>